<evidence type="ECO:0000313" key="3">
    <source>
        <dbReference type="Proteomes" id="UP000029922"/>
    </source>
</evidence>
<dbReference type="STRING" id="216.LS73_05215"/>
<protein>
    <submittedName>
        <fullName evidence="2">DUF2972 domain-containing protein</fullName>
    </submittedName>
    <submittedName>
        <fullName evidence="1">Protein of uncharacterized function (DUF2972)</fullName>
    </submittedName>
</protein>
<reference evidence="2 3" key="1">
    <citation type="journal article" date="2014" name="Genome Announc.">
        <title>Draft genome sequences of eight enterohepatic helicobacter species isolated from both laboratory and wild rodents.</title>
        <authorList>
            <person name="Sheh A."/>
            <person name="Shen Z."/>
            <person name="Fox J.G."/>
        </authorList>
    </citation>
    <scope>NUCLEOTIDE SEQUENCE [LARGE SCALE GENOMIC DNA]</scope>
    <source>
        <strain evidence="2 3">ST1</strain>
    </source>
</reference>
<name>A0A377PVQ7_9HELI</name>
<dbReference type="EMBL" id="UGJE01000002">
    <property type="protein sequence ID" value="STQ86504.1"/>
    <property type="molecule type" value="Genomic_DNA"/>
</dbReference>
<gene>
    <name evidence="2" type="ORF">LS73_003940</name>
    <name evidence="1" type="ORF">NCTC12714_01311</name>
</gene>
<dbReference type="EMBL" id="JRPD02000005">
    <property type="protein sequence ID" value="TLE00808.1"/>
    <property type="molecule type" value="Genomic_DNA"/>
</dbReference>
<dbReference type="AlphaFoldDB" id="A0A377PVQ7"/>
<dbReference type="InterPro" id="IPR021353">
    <property type="entry name" value="DUF2972"/>
</dbReference>
<dbReference type="Proteomes" id="UP000255139">
    <property type="component" value="Unassembled WGS sequence"/>
</dbReference>
<evidence type="ECO:0000313" key="1">
    <source>
        <dbReference type="EMBL" id="STQ86504.1"/>
    </source>
</evidence>
<dbReference type="Proteomes" id="UP000029922">
    <property type="component" value="Unassembled WGS sequence"/>
</dbReference>
<sequence>MSTKKRDRESKGLSILKQQGFVAFCRYRVRKIIDKCHNKFETYIFYNEGLLAYYKYLYWRFIVKRIFLCFRFVYIPKNFGFAVCGAHGVGLHSLLYFISKLHARKISPTSLSTRIKARLLSFFLPNTCAISNICRHTGGGVLPLGMFAMRKDVTKDIALQVNYELSRNTDFSIWGITLDGRTEGKEDLLYYIAPEHKVPVICIVRDPILALISAANIGLNYCCIAKKITPSSSVEEINAAIEEVMSERIESLYEIQAFNSAYTTILDWYSNLSQMFPYASEILYIDTSDLIGSKTKQPYKKLLHLLQIIIKNFDLKVPDNFDFDLKVNDFLTHNLPLEFEFMNHKICVSAFKGAFKIGLRQCYHYSDKKFYIDMDYHSSFFPSRRLFISTSSKSFPASFVESLKKEIEKRLEVIYNKILPYHSLKITPKIFLDFLARNLSKAEILRSTFDYELQHVKQNRPDIVATWEYYKEFQKLFTPTKGDL</sequence>
<dbReference type="OrthoDB" id="5322155at2"/>
<evidence type="ECO:0000313" key="2">
    <source>
        <dbReference type="EMBL" id="TLE00808.1"/>
    </source>
</evidence>
<accession>A0A377PVQ7</accession>
<proteinExistence type="predicted"/>
<keyword evidence="4" id="KW-1185">Reference proteome</keyword>
<dbReference type="Pfam" id="PF11186">
    <property type="entry name" value="DUF2972"/>
    <property type="match status" value="1"/>
</dbReference>
<dbReference type="RefSeq" id="WP_104692242.1">
    <property type="nucleotide sequence ID" value="NZ_FZML01000049.1"/>
</dbReference>
<reference evidence="1 4" key="2">
    <citation type="submission" date="2018-06" db="EMBL/GenBank/DDBJ databases">
        <authorList>
            <consortium name="Pathogen Informatics"/>
            <person name="Doyle S."/>
        </authorList>
    </citation>
    <scope>NUCLEOTIDE SEQUENCE [LARGE SCALE GENOMIC DNA]</scope>
    <source>
        <strain evidence="1 4">NCTC12714</strain>
    </source>
</reference>
<organism evidence="1 4">
    <name type="scientific">Helicobacter muridarum</name>
    <dbReference type="NCBI Taxonomy" id="216"/>
    <lineage>
        <taxon>Bacteria</taxon>
        <taxon>Pseudomonadati</taxon>
        <taxon>Campylobacterota</taxon>
        <taxon>Epsilonproteobacteria</taxon>
        <taxon>Campylobacterales</taxon>
        <taxon>Helicobacteraceae</taxon>
        <taxon>Helicobacter</taxon>
    </lineage>
</organism>
<evidence type="ECO:0000313" key="4">
    <source>
        <dbReference type="Proteomes" id="UP000255139"/>
    </source>
</evidence>